<proteinExistence type="predicted"/>
<dbReference type="InterPro" id="IPR018790">
    <property type="entry name" value="DUF2358"/>
</dbReference>
<protein>
    <submittedName>
        <fullName evidence="2">Uncharacterized protein</fullName>
    </submittedName>
</protein>
<feature type="compositionally biased region" description="Low complexity" evidence="1">
    <location>
        <begin position="68"/>
        <end position="83"/>
    </location>
</feature>
<feature type="region of interest" description="Disordered" evidence="1">
    <location>
        <begin position="51"/>
        <end position="130"/>
    </location>
</feature>
<accession>A0ABD3RW87</accession>
<organism evidence="2 3">
    <name type="scientific">Cyclostephanos tholiformis</name>
    <dbReference type="NCBI Taxonomy" id="382380"/>
    <lineage>
        <taxon>Eukaryota</taxon>
        <taxon>Sar</taxon>
        <taxon>Stramenopiles</taxon>
        <taxon>Ochrophyta</taxon>
        <taxon>Bacillariophyta</taxon>
        <taxon>Coscinodiscophyceae</taxon>
        <taxon>Thalassiosirophycidae</taxon>
        <taxon>Stephanodiscales</taxon>
        <taxon>Stephanodiscaceae</taxon>
        <taxon>Cyclostephanos</taxon>
    </lineage>
</organism>
<dbReference type="PANTHER" id="PTHR31094:SF2">
    <property type="entry name" value="RIKEN CDNA 2310061I04 GENE"/>
    <property type="match status" value="1"/>
</dbReference>
<sequence length="491" mass="53658">MKFRIAITAAYLFSSAAYSSQPLAFTAISLCHPNNRLCGEGRGRAITAPGHFLMASPKPSSSTEDRSSPTPSLMSSSSSSSSSQFAPRRGGGGSIVHPSSPPTTSSSTASNPPSTSSTSLTPANNGSPLSMVIDSEREFETNLGRAVDALRRDYPNLLTTNPNWDVYHPRIVVVDPSGVKMTGLDNYKMAFDFVHGVVRWFYDEDKSKMTSVRVGYDWARKCIRVSWNVELVPKMIYGGTRNKLHVDGISEYHLDREESSGGLITDHRITHLLINDQAVRPANGIFTALAEMATPGPLSGIDHPDGVPVYFGDRPSSPVIATTVEFRTRLLDTSSSSSSLFSNPNERAADASDLGFARVPYDTDALQRKNASRQRFGKPPLTPEEFVVIEEEVRAMDAINKKKASFLAEQLARSNGGKKKKEDSFLSNIFGGVFKNGCESNFDCERPQVCCDVGFKRICCSNGLGIVDGIPVERYERGLLRVPLPNDNYDY</sequence>
<comment type="caution">
    <text evidence="2">The sequence shown here is derived from an EMBL/GenBank/DDBJ whole genome shotgun (WGS) entry which is preliminary data.</text>
</comment>
<evidence type="ECO:0000313" key="2">
    <source>
        <dbReference type="EMBL" id="KAL3816480.1"/>
    </source>
</evidence>
<dbReference type="AlphaFoldDB" id="A0ABD3RW87"/>
<gene>
    <name evidence="2" type="ORF">ACHAXA_005836</name>
</gene>
<reference evidence="2 3" key="1">
    <citation type="submission" date="2024-10" db="EMBL/GenBank/DDBJ databases">
        <title>Updated reference genomes for cyclostephanoid diatoms.</title>
        <authorList>
            <person name="Roberts W.R."/>
            <person name="Alverson A.J."/>
        </authorList>
    </citation>
    <scope>NUCLEOTIDE SEQUENCE [LARGE SCALE GENOMIC DNA]</scope>
    <source>
        <strain evidence="2 3">AJA228-03</strain>
    </source>
</reference>
<dbReference type="EMBL" id="JALLPB020000146">
    <property type="protein sequence ID" value="KAL3816480.1"/>
    <property type="molecule type" value="Genomic_DNA"/>
</dbReference>
<evidence type="ECO:0000313" key="3">
    <source>
        <dbReference type="Proteomes" id="UP001530377"/>
    </source>
</evidence>
<evidence type="ECO:0000256" key="1">
    <source>
        <dbReference type="SAM" id="MobiDB-lite"/>
    </source>
</evidence>
<keyword evidence="3" id="KW-1185">Reference proteome</keyword>
<dbReference type="Proteomes" id="UP001530377">
    <property type="component" value="Unassembled WGS sequence"/>
</dbReference>
<feature type="compositionally biased region" description="Low complexity" evidence="1">
    <location>
        <begin position="102"/>
        <end position="122"/>
    </location>
</feature>
<dbReference type="PANTHER" id="PTHR31094">
    <property type="entry name" value="RIKEN CDNA 2310061I04 GENE"/>
    <property type="match status" value="1"/>
</dbReference>
<dbReference type="Pfam" id="PF10184">
    <property type="entry name" value="DUF2358"/>
    <property type="match status" value="1"/>
</dbReference>
<name>A0ABD3RW87_9STRA</name>